<dbReference type="Gramene" id="rna39843">
    <property type="protein sequence ID" value="RHN45494.1"/>
    <property type="gene ID" value="gene39843"/>
</dbReference>
<proteinExistence type="predicted"/>
<organism evidence="1">
    <name type="scientific">Medicago truncatula</name>
    <name type="common">Barrel medic</name>
    <name type="synonym">Medicago tribuloides</name>
    <dbReference type="NCBI Taxonomy" id="3880"/>
    <lineage>
        <taxon>Eukaryota</taxon>
        <taxon>Viridiplantae</taxon>
        <taxon>Streptophyta</taxon>
        <taxon>Embryophyta</taxon>
        <taxon>Tracheophyta</taxon>
        <taxon>Spermatophyta</taxon>
        <taxon>Magnoliopsida</taxon>
        <taxon>eudicotyledons</taxon>
        <taxon>Gunneridae</taxon>
        <taxon>Pentapetalae</taxon>
        <taxon>rosids</taxon>
        <taxon>fabids</taxon>
        <taxon>Fabales</taxon>
        <taxon>Fabaceae</taxon>
        <taxon>Papilionoideae</taxon>
        <taxon>50 kb inversion clade</taxon>
        <taxon>NPAAA clade</taxon>
        <taxon>Hologalegina</taxon>
        <taxon>IRL clade</taxon>
        <taxon>Trifolieae</taxon>
        <taxon>Medicago</taxon>
    </lineage>
</organism>
<reference evidence="1" key="1">
    <citation type="journal article" date="2018" name="Nat. Plants">
        <title>Whole-genome landscape of Medicago truncatula symbiotic genes.</title>
        <authorList>
            <person name="Pecrix Y."/>
            <person name="Gamas P."/>
            <person name="Carrere S."/>
        </authorList>
    </citation>
    <scope>NUCLEOTIDE SEQUENCE</scope>
    <source>
        <tissue evidence="1">Leaves</tissue>
    </source>
</reference>
<sequence length="53" mass="6180">MWGMFQPKGKSQQAIVKVFYTLNAWLRFSFQIVWLCIGCAENTHSLQWSSLKA</sequence>
<name>A0A396H1B2_MEDTR</name>
<dbReference type="AlphaFoldDB" id="A0A396H1B2"/>
<dbReference type="Proteomes" id="UP000265566">
    <property type="component" value="Chromosome 7"/>
</dbReference>
<accession>A0A396H1B2</accession>
<comment type="caution">
    <text evidence="1">The sequence shown here is derived from an EMBL/GenBank/DDBJ whole genome shotgun (WGS) entry which is preliminary data.</text>
</comment>
<dbReference type="EMBL" id="PSQE01000007">
    <property type="protein sequence ID" value="RHN45494.1"/>
    <property type="molecule type" value="Genomic_DNA"/>
</dbReference>
<evidence type="ECO:0000313" key="1">
    <source>
        <dbReference type="EMBL" id="RHN45494.1"/>
    </source>
</evidence>
<gene>
    <name evidence="1" type="ORF">MtrunA17_Chr7g0231851</name>
</gene>
<protein>
    <submittedName>
        <fullName evidence="1">Uncharacterized protein</fullName>
    </submittedName>
</protein>